<organism evidence="4 5">
    <name type="scientific">Candidatus Segetimicrobium genomatis</name>
    <dbReference type="NCBI Taxonomy" id="2569760"/>
    <lineage>
        <taxon>Bacteria</taxon>
        <taxon>Bacillati</taxon>
        <taxon>Candidatus Sysuimicrobiota</taxon>
        <taxon>Candidatus Sysuimicrobiia</taxon>
        <taxon>Candidatus Sysuimicrobiales</taxon>
        <taxon>Candidatus Segetimicrobiaceae</taxon>
        <taxon>Candidatus Segetimicrobium</taxon>
    </lineage>
</organism>
<accession>A0A537JQE6</accession>
<dbReference type="SUPFAM" id="SSF54637">
    <property type="entry name" value="Thioesterase/thiol ester dehydrase-isomerase"/>
    <property type="match status" value="1"/>
</dbReference>
<dbReference type="AlphaFoldDB" id="A0A537JQE6"/>
<evidence type="ECO:0000256" key="2">
    <source>
        <dbReference type="ARBA" id="ARBA00022801"/>
    </source>
</evidence>
<dbReference type="PANTHER" id="PTHR31793">
    <property type="entry name" value="4-HYDROXYBENZOYL-COA THIOESTERASE FAMILY MEMBER"/>
    <property type="match status" value="1"/>
</dbReference>
<dbReference type="InterPro" id="IPR006684">
    <property type="entry name" value="YbgC/YbaW"/>
</dbReference>
<dbReference type="NCBIfam" id="TIGR00051">
    <property type="entry name" value="YbgC/FadM family acyl-CoA thioesterase"/>
    <property type="match status" value="1"/>
</dbReference>
<dbReference type="InterPro" id="IPR050563">
    <property type="entry name" value="4-hydroxybenzoyl-CoA_TE"/>
</dbReference>
<reference evidence="4 5" key="1">
    <citation type="journal article" date="2019" name="Nat. Microbiol.">
        <title>Mediterranean grassland soil C-N compound turnover is dependent on rainfall and depth, and is mediated by genomically divergent microorganisms.</title>
        <authorList>
            <person name="Diamond S."/>
            <person name="Andeer P.F."/>
            <person name="Li Z."/>
            <person name="Crits-Christoph A."/>
            <person name="Burstein D."/>
            <person name="Anantharaman K."/>
            <person name="Lane K.R."/>
            <person name="Thomas B.C."/>
            <person name="Pan C."/>
            <person name="Northen T.R."/>
            <person name="Banfield J.F."/>
        </authorList>
    </citation>
    <scope>NUCLEOTIDE SEQUENCE [LARGE SCALE GENOMIC DNA]</scope>
    <source>
        <strain evidence="4">NP_6</strain>
    </source>
</reference>
<evidence type="ECO:0000313" key="5">
    <source>
        <dbReference type="Proteomes" id="UP000318093"/>
    </source>
</evidence>
<feature type="region of interest" description="Disordered" evidence="3">
    <location>
        <begin position="112"/>
        <end position="156"/>
    </location>
</feature>
<dbReference type="CDD" id="cd00586">
    <property type="entry name" value="4HBT"/>
    <property type="match status" value="1"/>
</dbReference>
<protein>
    <submittedName>
        <fullName evidence="4">Acyl-CoA thioesterase</fullName>
    </submittedName>
</protein>
<dbReference type="EMBL" id="VBAN01000004">
    <property type="protein sequence ID" value="TMI85532.1"/>
    <property type="molecule type" value="Genomic_DNA"/>
</dbReference>
<dbReference type="PANTHER" id="PTHR31793:SF27">
    <property type="entry name" value="NOVEL THIOESTERASE SUPERFAMILY DOMAIN AND SAPOSIN A-TYPE DOMAIN CONTAINING PROTEIN (0610012H03RIK)"/>
    <property type="match status" value="1"/>
</dbReference>
<evidence type="ECO:0000256" key="3">
    <source>
        <dbReference type="SAM" id="MobiDB-lite"/>
    </source>
</evidence>
<gene>
    <name evidence="4" type="ORF">E6H03_00145</name>
</gene>
<dbReference type="Gene3D" id="3.10.129.10">
    <property type="entry name" value="Hotdog Thioesterase"/>
    <property type="match status" value="1"/>
</dbReference>
<sequence length="156" mass="17103">MGVAHHASYLVWFEGGRTELIRASGRSYAQIEKDGWLLVVVEARCRYLRPARYDDVLTIRTHLAALGRATIEFGYQVVRKEDGEVLAEGATVHAAVDRTGRPRRIPQEIRRWLGGAGPSGAPPGRRARAHPFEGRRVVSTGEPKSPAARGGARDAP</sequence>
<proteinExistence type="inferred from homology"/>
<name>A0A537JQE6_9BACT</name>
<dbReference type="GO" id="GO:0047617">
    <property type="term" value="F:fatty acyl-CoA hydrolase activity"/>
    <property type="evidence" value="ECO:0007669"/>
    <property type="project" value="TreeGrafter"/>
</dbReference>
<comment type="caution">
    <text evidence="4">The sequence shown here is derived from an EMBL/GenBank/DDBJ whole genome shotgun (WGS) entry which is preliminary data.</text>
</comment>
<dbReference type="InterPro" id="IPR029069">
    <property type="entry name" value="HotDog_dom_sf"/>
</dbReference>
<dbReference type="Pfam" id="PF13279">
    <property type="entry name" value="4HBT_2"/>
    <property type="match status" value="1"/>
</dbReference>
<comment type="similarity">
    <text evidence="1">Belongs to the 4-hydroxybenzoyl-CoA thioesterase family.</text>
</comment>
<keyword evidence="2" id="KW-0378">Hydrolase</keyword>
<evidence type="ECO:0000313" key="4">
    <source>
        <dbReference type="EMBL" id="TMI85532.1"/>
    </source>
</evidence>
<dbReference type="Proteomes" id="UP000318093">
    <property type="component" value="Unassembled WGS sequence"/>
</dbReference>
<evidence type="ECO:0000256" key="1">
    <source>
        <dbReference type="ARBA" id="ARBA00005953"/>
    </source>
</evidence>